<protein>
    <recommendedName>
        <fullName evidence="4">S-adenosyl methyltransferase</fullName>
    </recommendedName>
</protein>
<evidence type="ECO:0000256" key="1">
    <source>
        <dbReference type="SAM" id="MobiDB-lite"/>
    </source>
</evidence>
<reference evidence="2 3" key="1">
    <citation type="submission" date="2020-08" db="EMBL/GenBank/DDBJ databases">
        <title>Sequencing the genomes of 1000 actinobacteria strains.</title>
        <authorList>
            <person name="Klenk H.-P."/>
        </authorList>
    </citation>
    <scope>NUCLEOTIDE SEQUENCE [LARGE SCALE GENOMIC DNA]</scope>
    <source>
        <strain evidence="2 3">DSM 43851</strain>
    </source>
</reference>
<evidence type="ECO:0000313" key="3">
    <source>
        <dbReference type="Proteomes" id="UP000585638"/>
    </source>
</evidence>
<dbReference type="InterPro" id="IPR006764">
    <property type="entry name" value="SAM_dep_MeTrfase_SAV2177_type"/>
</dbReference>
<accession>A0A7W9KRL8</accession>
<evidence type="ECO:0008006" key="4">
    <source>
        <dbReference type="Google" id="ProtNLM"/>
    </source>
</evidence>
<dbReference type="RefSeq" id="WP_184869942.1">
    <property type="nucleotide sequence ID" value="NZ_BAAAWY010000104.1"/>
</dbReference>
<feature type="region of interest" description="Disordered" evidence="1">
    <location>
        <begin position="247"/>
        <end position="268"/>
    </location>
</feature>
<comment type="caution">
    <text evidence="2">The sequence shown here is derived from an EMBL/GenBank/DDBJ whole genome shotgun (WGS) entry which is preliminary data.</text>
</comment>
<organism evidence="2 3">
    <name type="scientific">Kutzneria kofuensis</name>
    <dbReference type="NCBI Taxonomy" id="103725"/>
    <lineage>
        <taxon>Bacteria</taxon>
        <taxon>Bacillati</taxon>
        <taxon>Actinomycetota</taxon>
        <taxon>Actinomycetes</taxon>
        <taxon>Pseudonocardiales</taxon>
        <taxon>Pseudonocardiaceae</taxon>
        <taxon>Kutzneria</taxon>
    </lineage>
</organism>
<gene>
    <name evidence="2" type="ORF">BJ998_008725</name>
</gene>
<dbReference type="PIRSF" id="PIRSF017393">
    <property type="entry name" value="MTase_SAV2177"/>
    <property type="match status" value="1"/>
</dbReference>
<sequence>MERPDWAPKDVDIEKASAARLYDYFLGGSYNFEVDRALGRQIEKAAPGVPEFAFLNRAYLRRAVRFMLSRGVDQFLDLGSGIPTAGNVHEIAQNTNPDARVVYVDNEPVAVAHADLLLEDNPNAVAIEADLQDYATVLGHEKTRGLLDFSRPIGLLAVAVLHFLPADVDPYAVLAEYHRALPAGSYFALSHLTHDVGSDQVDQIIRLYAQSQNPIIARGRDDIAAMFTGFDLVEPGIVFTPLWHPESPEDVGEHPDRSGAFVGVGRKR</sequence>
<keyword evidence="3" id="KW-1185">Reference proteome</keyword>
<proteinExistence type="predicted"/>
<dbReference type="InterPro" id="IPR029063">
    <property type="entry name" value="SAM-dependent_MTases_sf"/>
</dbReference>
<dbReference type="Gene3D" id="3.40.50.150">
    <property type="entry name" value="Vaccinia Virus protein VP39"/>
    <property type="match status" value="1"/>
</dbReference>
<dbReference type="Proteomes" id="UP000585638">
    <property type="component" value="Unassembled WGS sequence"/>
</dbReference>
<dbReference type="EMBL" id="JACHIR010000003">
    <property type="protein sequence ID" value="MBB5897466.1"/>
    <property type="molecule type" value="Genomic_DNA"/>
</dbReference>
<name>A0A7W9KRL8_9PSEU</name>
<dbReference type="Pfam" id="PF04672">
    <property type="entry name" value="Methyltransf_19"/>
    <property type="match status" value="1"/>
</dbReference>
<evidence type="ECO:0000313" key="2">
    <source>
        <dbReference type="EMBL" id="MBB5897466.1"/>
    </source>
</evidence>
<dbReference type="AlphaFoldDB" id="A0A7W9KRL8"/>
<dbReference type="SUPFAM" id="SSF53335">
    <property type="entry name" value="S-adenosyl-L-methionine-dependent methyltransferases"/>
    <property type="match status" value="1"/>
</dbReference>